<feature type="transmembrane region" description="Helical" evidence="1">
    <location>
        <begin position="762"/>
        <end position="781"/>
    </location>
</feature>
<comment type="caution">
    <text evidence="2">The sequence shown here is derived from an EMBL/GenBank/DDBJ whole genome shotgun (WGS) entry which is preliminary data.</text>
</comment>
<reference evidence="2" key="1">
    <citation type="submission" date="2021-06" db="EMBL/GenBank/DDBJ databases">
        <authorList>
            <person name="Kallberg Y."/>
            <person name="Tangrot J."/>
            <person name="Rosling A."/>
        </authorList>
    </citation>
    <scope>NUCLEOTIDE SEQUENCE</scope>
    <source>
        <strain evidence="2">MT106</strain>
    </source>
</reference>
<protein>
    <submittedName>
        <fullName evidence="2">2653_t:CDS:1</fullName>
    </submittedName>
</protein>
<proteinExistence type="predicted"/>
<dbReference type="Proteomes" id="UP000789831">
    <property type="component" value="Unassembled WGS sequence"/>
</dbReference>
<dbReference type="AlphaFoldDB" id="A0A9N9AG56"/>
<dbReference type="EMBL" id="CAJVPL010000787">
    <property type="protein sequence ID" value="CAG8529652.1"/>
    <property type="molecule type" value="Genomic_DNA"/>
</dbReference>
<dbReference type="OrthoDB" id="2327888at2759"/>
<feature type="transmembrane region" description="Helical" evidence="1">
    <location>
        <begin position="836"/>
        <end position="855"/>
    </location>
</feature>
<keyword evidence="3" id="KW-1185">Reference proteome</keyword>
<accession>A0A9N9AG56</accession>
<organism evidence="2 3">
    <name type="scientific">Ambispora gerdemannii</name>
    <dbReference type="NCBI Taxonomy" id="144530"/>
    <lineage>
        <taxon>Eukaryota</taxon>
        <taxon>Fungi</taxon>
        <taxon>Fungi incertae sedis</taxon>
        <taxon>Mucoromycota</taxon>
        <taxon>Glomeromycotina</taxon>
        <taxon>Glomeromycetes</taxon>
        <taxon>Archaeosporales</taxon>
        <taxon>Ambisporaceae</taxon>
        <taxon>Ambispora</taxon>
    </lineage>
</organism>
<keyword evidence="1" id="KW-1133">Transmembrane helix</keyword>
<sequence>MSDDTAEIMTSYTEEISGFQFFGSYTGRDGTILLRLVRKSNKIACDYPDEPQMHFRVVHPTWKVDKIDLSLKSLNISITNFCPTDYILIYLLEPEAILFTYFDFKTKNPFSTKTYNEIGVIISYAGEILTQFPMGESTLNRDIAVSGKYNGGFLRVFMWPANQTIAWTRVSTIIEKREFNVRKGIFYTPKPKESIQSFTIIPKLDGEFGCAITTFNNEALDAISSNTTNVTTAEAIYYFSLTVWKVYVTFLLVDSDQPTNLFTLYETSTIWRGFSADSCSVQYFDSELVCFLVPIYRDIPFYGFYVRFTSEGAVNSTRAIWFHNITDWKFEAFTASFSGGFRVHGMQNDIAVIDIYNISGEYNNTLKISAHYTMYPNNNCLWFIKSNGPQEWHIKTLKFPNFIQYDERFQNPDINTTVPDIGQTISLRTRSLTITYNSKVNLSTGNVSIYKYDSDLLRQETFALGNIAQYDPLVGYTNVTIDVFKSTFNQPDTEYYVMVNTGFVERPGNHEAIYGIERNIWHFKTESNFKDTHADTASGLLRLSVNGTNDFETAYYSSGGVIIEDLAKQIAEIIPVSSSRITISNKYQYDPNSHPSQILLRMSIGQAVALNESDIPDVIEDFQELLEYSQFNGLSRQTYTSWLDNTYKFVPTDDFWNRYKIAIFVVCAAFILLISLYLFARYKNREANNFVILNLVIILQDFVFDVLFVVQNGRDFEVLFIPSVLTLIVPIFLNGTAALFILLSENSREDKFNDWFRKFPQIASIFTIFACADVEFLSVLSSQIFGLDIFSAVFSERAENFIFWASCINILIEDLPQFIIRLIYWRQNITYDILPNIALVSGAVGLLAAVLGRMYQITVRCAPRKYQRTSNPGTTDG</sequence>
<keyword evidence="1" id="KW-0812">Transmembrane</keyword>
<evidence type="ECO:0000313" key="2">
    <source>
        <dbReference type="EMBL" id="CAG8529652.1"/>
    </source>
</evidence>
<gene>
    <name evidence="2" type="ORF">AGERDE_LOCUS5648</name>
</gene>
<feature type="transmembrane region" description="Helical" evidence="1">
    <location>
        <begin position="691"/>
        <end position="713"/>
    </location>
</feature>
<evidence type="ECO:0000313" key="3">
    <source>
        <dbReference type="Proteomes" id="UP000789831"/>
    </source>
</evidence>
<name>A0A9N9AG56_9GLOM</name>
<feature type="transmembrane region" description="Helical" evidence="1">
    <location>
        <begin position="719"/>
        <end position="742"/>
    </location>
</feature>
<evidence type="ECO:0000256" key="1">
    <source>
        <dbReference type="SAM" id="Phobius"/>
    </source>
</evidence>
<feature type="transmembrane region" description="Helical" evidence="1">
    <location>
        <begin position="661"/>
        <end position="679"/>
    </location>
</feature>
<keyword evidence="1" id="KW-0472">Membrane</keyword>